<organism evidence="11 12">
    <name type="scientific">Brenneria goodwinii</name>
    <dbReference type="NCBI Taxonomy" id="1109412"/>
    <lineage>
        <taxon>Bacteria</taxon>
        <taxon>Pseudomonadati</taxon>
        <taxon>Pseudomonadota</taxon>
        <taxon>Gammaproteobacteria</taxon>
        <taxon>Enterobacterales</taxon>
        <taxon>Pectobacteriaceae</taxon>
        <taxon>Brenneria</taxon>
    </lineage>
</organism>
<evidence type="ECO:0000256" key="9">
    <source>
        <dbReference type="ARBA" id="ARBA00023136"/>
    </source>
</evidence>
<dbReference type="GO" id="GO:0005524">
    <property type="term" value="F:ATP binding"/>
    <property type="evidence" value="ECO:0007669"/>
    <property type="project" value="UniProtKB-KW"/>
</dbReference>
<keyword evidence="7 11" id="KW-0067">ATP-binding</keyword>
<name>A0A0G4JRS4_9GAMM</name>
<dbReference type="InterPro" id="IPR017871">
    <property type="entry name" value="ABC_transporter-like_CS"/>
</dbReference>
<dbReference type="InterPro" id="IPR003593">
    <property type="entry name" value="AAA+_ATPase"/>
</dbReference>
<dbReference type="EMBL" id="CGIG01000001">
    <property type="protein sequence ID" value="CPR14617.1"/>
    <property type="molecule type" value="Genomic_DNA"/>
</dbReference>
<keyword evidence="5" id="KW-0997">Cell inner membrane</keyword>
<dbReference type="GO" id="GO:0016887">
    <property type="term" value="F:ATP hydrolysis activity"/>
    <property type="evidence" value="ECO:0007669"/>
    <property type="project" value="InterPro"/>
</dbReference>
<keyword evidence="12" id="KW-1185">Reference proteome</keyword>
<dbReference type="InterPro" id="IPR027417">
    <property type="entry name" value="P-loop_NTPase"/>
</dbReference>
<keyword evidence="8" id="KW-1278">Translocase</keyword>
<keyword evidence="6" id="KW-0547">Nucleotide-binding</keyword>
<feature type="domain" description="ABC transporter" evidence="10">
    <location>
        <begin position="5"/>
        <end position="252"/>
    </location>
</feature>
<reference evidence="12" key="1">
    <citation type="submission" date="2015-01" db="EMBL/GenBank/DDBJ databases">
        <authorList>
            <person name="Paterson Steve"/>
        </authorList>
    </citation>
    <scope>NUCLEOTIDE SEQUENCE [LARGE SCALE GENOMIC DNA]</scope>
    <source>
        <strain evidence="12">OBR1</strain>
    </source>
</reference>
<dbReference type="Gene3D" id="3.40.50.300">
    <property type="entry name" value="P-loop containing nucleotide triphosphate hydrolases"/>
    <property type="match status" value="1"/>
</dbReference>
<dbReference type="CDD" id="cd03257">
    <property type="entry name" value="ABC_NikE_OppD_transporters"/>
    <property type="match status" value="1"/>
</dbReference>
<dbReference type="InterPro" id="IPR050388">
    <property type="entry name" value="ABC_Ni/Peptide_Import"/>
</dbReference>
<sequence>MSDLLRVENLQVGLASGGKRLLHDISFSLPRHACLGIVGESGSGKSLTCRALMGLLGGQFTQSGQAWLNGTDLLRQTPDAMRRLRGKTIGIILQHPMSAFDPLQTLGGQMVETFRVHLALDKRAARELALEMMRLVRLRDAARLFDKYPSQISGGMLQRVMIAIALALEPQLLIADEPTTALDSVTQYDIMQEFRAIRERLGTTLIFISHDFGVVNHIADRVLVMHQGRAVEQGGVQQVLRQPQHRHTRYLVASRQALQRRYQTLVNMSQNDREVQCQEIISERVG</sequence>
<dbReference type="Pfam" id="PF00005">
    <property type="entry name" value="ABC_tran"/>
    <property type="match status" value="1"/>
</dbReference>
<evidence type="ECO:0000256" key="3">
    <source>
        <dbReference type="ARBA" id="ARBA00022448"/>
    </source>
</evidence>
<gene>
    <name evidence="11" type="ORF">BN1221_01032c</name>
</gene>
<dbReference type="Proteomes" id="UP000044377">
    <property type="component" value="Unassembled WGS sequence"/>
</dbReference>
<comment type="subcellular location">
    <subcellularLocation>
        <location evidence="1">Cell inner membrane</location>
        <topology evidence="1">Peripheral membrane protein</topology>
    </subcellularLocation>
</comment>
<dbReference type="RefSeq" id="WP_048636400.1">
    <property type="nucleotide sequence ID" value="NZ_CGIG01000001.1"/>
</dbReference>
<evidence type="ECO:0000256" key="5">
    <source>
        <dbReference type="ARBA" id="ARBA00022519"/>
    </source>
</evidence>
<dbReference type="STRING" id="1109412.BN1221_01032c"/>
<protein>
    <submittedName>
        <fullName evidence="11">ABC transporter, ATP-binding protein</fullName>
    </submittedName>
</protein>
<evidence type="ECO:0000313" key="12">
    <source>
        <dbReference type="Proteomes" id="UP000044377"/>
    </source>
</evidence>
<dbReference type="GO" id="GO:0005886">
    <property type="term" value="C:plasma membrane"/>
    <property type="evidence" value="ECO:0007669"/>
    <property type="project" value="UniProtKB-SubCell"/>
</dbReference>
<evidence type="ECO:0000256" key="7">
    <source>
        <dbReference type="ARBA" id="ARBA00022840"/>
    </source>
</evidence>
<dbReference type="PROSITE" id="PS50893">
    <property type="entry name" value="ABC_TRANSPORTER_2"/>
    <property type="match status" value="1"/>
</dbReference>
<keyword evidence="9" id="KW-0472">Membrane</keyword>
<evidence type="ECO:0000256" key="4">
    <source>
        <dbReference type="ARBA" id="ARBA00022475"/>
    </source>
</evidence>
<dbReference type="AlphaFoldDB" id="A0A0G4JRS4"/>
<dbReference type="PROSITE" id="PS00211">
    <property type="entry name" value="ABC_TRANSPORTER_1"/>
    <property type="match status" value="1"/>
</dbReference>
<evidence type="ECO:0000256" key="1">
    <source>
        <dbReference type="ARBA" id="ARBA00004417"/>
    </source>
</evidence>
<dbReference type="SUPFAM" id="SSF52540">
    <property type="entry name" value="P-loop containing nucleoside triphosphate hydrolases"/>
    <property type="match status" value="1"/>
</dbReference>
<proteinExistence type="inferred from homology"/>
<evidence type="ECO:0000313" key="11">
    <source>
        <dbReference type="EMBL" id="CPR14617.1"/>
    </source>
</evidence>
<dbReference type="PANTHER" id="PTHR43297:SF14">
    <property type="entry name" value="ATPASE AAA-TYPE CORE DOMAIN-CONTAINING PROTEIN"/>
    <property type="match status" value="1"/>
</dbReference>
<accession>A0A0G4JRS4</accession>
<keyword evidence="4" id="KW-1003">Cell membrane</keyword>
<dbReference type="PANTHER" id="PTHR43297">
    <property type="entry name" value="OLIGOPEPTIDE TRANSPORT ATP-BINDING PROTEIN APPD"/>
    <property type="match status" value="1"/>
</dbReference>
<dbReference type="SMART" id="SM00382">
    <property type="entry name" value="AAA"/>
    <property type="match status" value="1"/>
</dbReference>
<evidence type="ECO:0000256" key="8">
    <source>
        <dbReference type="ARBA" id="ARBA00022967"/>
    </source>
</evidence>
<keyword evidence="3" id="KW-0813">Transport</keyword>
<dbReference type="InterPro" id="IPR003439">
    <property type="entry name" value="ABC_transporter-like_ATP-bd"/>
</dbReference>
<comment type="similarity">
    <text evidence="2">Belongs to the ABC transporter superfamily.</text>
</comment>
<evidence type="ECO:0000256" key="2">
    <source>
        <dbReference type="ARBA" id="ARBA00005417"/>
    </source>
</evidence>
<evidence type="ECO:0000256" key="6">
    <source>
        <dbReference type="ARBA" id="ARBA00022741"/>
    </source>
</evidence>
<evidence type="ECO:0000259" key="10">
    <source>
        <dbReference type="PROSITE" id="PS50893"/>
    </source>
</evidence>
<dbReference type="OrthoDB" id="6849577at2"/>